<keyword evidence="3" id="KW-0540">Nuclease</keyword>
<keyword evidence="4" id="KW-0479">Metal-binding</keyword>
<comment type="cofactor">
    <cofactor evidence="1">
        <name>Mg(2+)</name>
        <dbReference type="ChEBI" id="CHEBI:18420"/>
    </cofactor>
</comment>
<accession>G0JP20</accession>
<evidence type="ECO:0000256" key="4">
    <source>
        <dbReference type="ARBA" id="ARBA00022723"/>
    </source>
</evidence>
<dbReference type="GO" id="GO:0046872">
    <property type="term" value="F:metal ion binding"/>
    <property type="evidence" value="ECO:0007669"/>
    <property type="project" value="UniProtKB-KW"/>
</dbReference>
<evidence type="ECO:0000256" key="2">
    <source>
        <dbReference type="ARBA" id="ARBA00022649"/>
    </source>
</evidence>
<evidence type="ECO:0000256" key="5">
    <source>
        <dbReference type="ARBA" id="ARBA00022801"/>
    </source>
</evidence>
<evidence type="ECO:0000256" key="6">
    <source>
        <dbReference type="ARBA" id="ARBA00022842"/>
    </source>
</evidence>
<dbReference type="eggNOG" id="ENOG502ZNN8">
    <property type="taxonomic scope" value="Bacteria"/>
</dbReference>
<dbReference type="Proteomes" id="UP000009220">
    <property type="component" value="Chromosome"/>
</dbReference>
<dbReference type="InterPro" id="IPR002716">
    <property type="entry name" value="PIN_dom"/>
</dbReference>
<dbReference type="GO" id="GO:0004518">
    <property type="term" value="F:nuclease activity"/>
    <property type="evidence" value="ECO:0007669"/>
    <property type="project" value="UniProtKB-KW"/>
</dbReference>
<organism evidence="9 10">
    <name type="scientific">Acidithiobacillus ferrivorans SS3</name>
    <dbReference type="NCBI Taxonomy" id="743299"/>
    <lineage>
        <taxon>Bacteria</taxon>
        <taxon>Pseudomonadati</taxon>
        <taxon>Pseudomonadota</taxon>
        <taxon>Acidithiobacillia</taxon>
        <taxon>Acidithiobacillales</taxon>
        <taxon>Acidithiobacillaceae</taxon>
        <taxon>Acidithiobacillus</taxon>
    </lineage>
</organism>
<keyword evidence="2" id="KW-1277">Toxin-antitoxin system</keyword>
<dbReference type="Gene3D" id="3.40.50.1010">
    <property type="entry name" value="5'-nuclease"/>
    <property type="match status" value="1"/>
</dbReference>
<keyword evidence="5" id="KW-0378">Hydrolase</keyword>
<dbReference type="InterPro" id="IPR029060">
    <property type="entry name" value="PIN-like_dom_sf"/>
</dbReference>
<evidence type="ECO:0000256" key="1">
    <source>
        <dbReference type="ARBA" id="ARBA00001946"/>
    </source>
</evidence>
<feature type="domain" description="PIN" evidence="8">
    <location>
        <begin position="11"/>
        <end position="171"/>
    </location>
</feature>
<keyword evidence="6" id="KW-0460">Magnesium</keyword>
<evidence type="ECO:0000256" key="7">
    <source>
        <dbReference type="ARBA" id="ARBA00038093"/>
    </source>
</evidence>
<dbReference type="HOGENOM" id="CLU_118482_5_0_6"/>
<dbReference type="RefSeq" id="WP_014029686.1">
    <property type="nucleotide sequence ID" value="NC_015942.1"/>
</dbReference>
<protein>
    <submittedName>
        <fullName evidence="9">PilT protein domain protein</fullName>
    </submittedName>
</protein>
<dbReference type="KEGG" id="afi:Acife_2326"/>
<dbReference type="GO" id="GO:0016787">
    <property type="term" value="F:hydrolase activity"/>
    <property type="evidence" value="ECO:0007669"/>
    <property type="project" value="UniProtKB-KW"/>
</dbReference>
<name>G0JP20_9PROT</name>
<evidence type="ECO:0000259" key="8">
    <source>
        <dbReference type="Pfam" id="PF01850"/>
    </source>
</evidence>
<evidence type="ECO:0000256" key="3">
    <source>
        <dbReference type="ARBA" id="ARBA00022722"/>
    </source>
</evidence>
<dbReference type="Pfam" id="PF01850">
    <property type="entry name" value="PIN"/>
    <property type="match status" value="1"/>
</dbReference>
<dbReference type="SUPFAM" id="SSF88723">
    <property type="entry name" value="PIN domain-like"/>
    <property type="match status" value="1"/>
</dbReference>
<dbReference type="STRING" id="743299.Acife_2326"/>
<gene>
    <name evidence="9" type="ORF">Acife_2326</name>
</gene>
<evidence type="ECO:0000313" key="10">
    <source>
        <dbReference type="Proteomes" id="UP000009220"/>
    </source>
</evidence>
<sequence length="182" mass="20260">MAWHEGLSVFLLDTSVLSDMVNPSRPLHAKAVAFKNQYAGEEQCLFICVISLAEMQFGLDLYEGRASRPSQADLDVVRGHINAASNISAPLEVTRHVALEQGQLRAKWARKLAPNKAAQGKLKGSPPERWSNDWPATELQITENDIWIAATALTHDLTLVTCDKDFDKLAEVESQLRIIRIQ</sequence>
<dbReference type="AlphaFoldDB" id="G0JP20"/>
<comment type="similarity">
    <text evidence="7">Belongs to the PINc/VapC protein family.</text>
</comment>
<dbReference type="PANTHER" id="PTHR33653:SF1">
    <property type="entry name" value="RIBONUCLEASE VAPC2"/>
    <property type="match status" value="1"/>
</dbReference>
<dbReference type="PANTHER" id="PTHR33653">
    <property type="entry name" value="RIBONUCLEASE VAPC2"/>
    <property type="match status" value="1"/>
</dbReference>
<proteinExistence type="inferred from homology"/>
<dbReference type="InterPro" id="IPR050556">
    <property type="entry name" value="Type_II_TA_system_RNase"/>
</dbReference>
<dbReference type="EMBL" id="CP002985">
    <property type="protein sequence ID" value="AEM48435.1"/>
    <property type="molecule type" value="Genomic_DNA"/>
</dbReference>
<evidence type="ECO:0000313" key="9">
    <source>
        <dbReference type="EMBL" id="AEM48435.1"/>
    </source>
</evidence>
<reference evidence="9 10" key="1">
    <citation type="journal article" date="2011" name="J. Bacteriol.">
        <title>Draft genome of the psychrotolerant acidophile Acidithiobacillus ferrivorans SS3.</title>
        <authorList>
            <person name="Liljeqvist M."/>
            <person name="Valdes J."/>
            <person name="Holmes D.S."/>
            <person name="Dopson M."/>
        </authorList>
    </citation>
    <scope>NUCLEOTIDE SEQUENCE [LARGE SCALE GENOMIC DNA]</scope>
    <source>
        <strain evidence="9 10">SS3</strain>
    </source>
</reference>